<name>A0A6A7A6X9_9PLEO</name>
<dbReference type="Proteomes" id="UP000799424">
    <property type="component" value="Unassembled WGS sequence"/>
</dbReference>
<keyword evidence="2" id="KW-1185">Reference proteome</keyword>
<organism evidence="1 2">
    <name type="scientific">Ophiobolus disseminans</name>
    <dbReference type="NCBI Taxonomy" id="1469910"/>
    <lineage>
        <taxon>Eukaryota</taxon>
        <taxon>Fungi</taxon>
        <taxon>Dikarya</taxon>
        <taxon>Ascomycota</taxon>
        <taxon>Pezizomycotina</taxon>
        <taxon>Dothideomycetes</taxon>
        <taxon>Pleosporomycetidae</taxon>
        <taxon>Pleosporales</taxon>
        <taxon>Pleosporineae</taxon>
        <taxon>Phaeosphaeriaceae</taxon>
        <taxon>Ophiobolus</taxon>
    </lineage>
</organism>
<dbReference type="AlphaFoldDB" id="A0A6A7A6X9"/>
<accession>A0A6A7A6X9</accession>
<proteinExistence type="predicted"/>
<feature type="non-terminal residue" evidence="1">
    <location>
        <position position="54"/>
    </location>
</feature>
<evidence type="ECO:0000313" key="2">
    <source>
        <dbReference type="Proteomes" id="UP000799424"/>
    </source>
</evidence>
<reference evidence="1" key="1">
    <citation type="journal article" date="2020" name="Stud. Mycol.">
        <title>101 Dothideomycetes genomes: a test case for predicting lifestyles and emergence of pathogens.</title>
        <authorList>
            <person name="Haridas S."/>
            <person name="Albert R."/>
            <person name="Binder M."/>
            <person name="Bloem J."/>
            <person name="Labutti K."/>
            <person name="Salamov A."/>
            <person name="Andreopoulos B."/>
            <person name="Baker S."/>
            <person name="Barry K."/>
            <person name="Bills G."/>
            <person name="Bluhm B."/>
            <person name="Cannon C."/>
            <person name="Castanera R."/>
            <person name="Culley D."/>
            <person name="Daum C."/>
            <person name="Ezra D."/>
            <person name="Gonzalez J."/>
            <person name="Henrissat B."/>
            <person name="Kuo A."/>
            <person name="Liang C."/>
            <person name="Lipzen A."/>
            <person name="Lutzoni F."/>
            <person name="Magnuson J."/>
            <person name="Mondo S."/>
            <person name="Nolan M."/>
            <person name="Ohm R."/>
            <person name="Pangilinan J."/>
            <person name="Park H.-J."/>
            <person name="Ramirez L."/>
            <person name="Alfaro M."/>
            <person name="Sun H."/>
            <person name="Tritt A."/>
            <person name="Yoshinaga Y."/>
            <person name="Zwiers L.-H."/>
            <person name="Turgeon B."/>
            <person name="Goodwin S."/>
            <person name="Spatafora J."/>
            <person name="Crous P."/>
            <person name="Grigoriev I."/>
        </authorList>
    </citation>
    <scope>NUCLEOTIDE SEQUENCE</scope>
    <source>
        <strain evidence="1">CBS 113818</strain>
    </source>
</reference>
<dbReference type="OrthoDB" id="3780508at2759"/>
<evidence type="ECO:0000313" key="1">
    <source>
        <dbReference type="EMBL" id="KAF2829032.1"/>
    </source>
</evidence>
<sequence>MDDHHQQPIWPMVQGAANYAWNLIEEAWAMVWKPRNESRETATREESKRAQQAQ</sequence>
<gene>
    <name evidence="1" type="ORF">CC86DRAFT_272688</name>
</gene>
<protein>
    <submittedName>
        <fullName evidence="1">Uncharacterized protein</fullName>
    </submittedName>
</protein>
<dbReference type="EMBL" id="MU006221">
    <property type="protein sequence ID" value="KAF2829032.1"/>
    <property type="molecule type" value="Genomic_DNA"/>
</dbReference>